<feature type="compositionally biased region" description="Basic and acidic residues" evidence="2">
    <location>
        <begin position="836"/>
        <end position="845"/>
    </location>
</feature>
<feature type="transmembrane region" description="Helical" evidence="3">
    <location>
        <begin position="613"/>
        <end position="634"/>
    </location>
</feature>
<evidence type="ECO:0000313" key="7">
    <source>
        <dbReference type="Proteomes" id="UP000072904"/>
    </source>
</evidence>
<dbReference type="EMBL" id="LK934641">
    <property type="protein sequence ID" value="CDU19878.1"/>
    <property type="molecule type" value="Genomic_DNA"/>
</dbReference>
<evidence type="ECO:0000256" key="2">
    <source>
        <dbReference type="SAM" id="MobiDB-lite"/>
    </source>
</evidence>
<dbReference type="OMA" id="TLYISYY"/>
<dbReference type="PANTHER" id="PTHR12277">
    <property type="entry name" value="ALPHA/BETA HYDROLASE DOMAIN-CONTAINING PROTEIN"/>
    <property type="match status" value="1"/>
</dbReference>
<dbReference type="Gene3D" id="3.40.50.1820">
    <property type="entry name" value="alpha/beta hydrolase"/>
    <property type="match status" value="1"/>
</dbReference>
<reference evidence="5" key="4">
    <citation type="submission" date="2019-05" db="EMBL/GenBank/DDBJ databases">
        <authorList>
            <consortium name="Pathogen Informatics"/>
        </authorList>
    </citation>
    <scope>NUCLEOTIDE SEQUENCE</scope>
    <source>
        <strain evidence="5">17X</strain>
    </source>
</reference>
<accession>A0A077Y917</accession>
<feature type="transmembrane region" description="Helical" evidence="3">
    <location>
        <begin position="20"/>
        <end position="42"/>
    </location>
</feature>
<feature type="transmembrane region" description="Helical" evidence="3">
    <location>
        <begin position="141"/>
        <end position="161"/>
    </location>
</feature>
<proteinExistence type="predicted"/>
<sequence length="1462" mass="174816">MLTIMFFNKLFKSFKKKSSLILFSITILYFFYTYVSLFLFIFNNALFYLFVNIYLFYLCFHFVIRALTYPGSLLLYLHKTNYDNKIELCKFYMKECVKLSFIINNIRGNIKKISKEKDDPNGNYKIKLQNLFSDNNYKDNYFNFFSGLYIFYTLYISYYLYINLEENGEFSEEQLYFYYYLKLFMTKINEINIYINKDDIIYQEMVTKIKIHEDQNQLANEFIKKKSMQRKKSRIGIKKKGETNSFWRFEWIYKFRNRVNNKNVSNPNELEEKQKLLSECDKTMNINDYKKKKEAYNSNEDNNIPSNYIDVNILSLYYHENYEKSISHANYMDFFMAINLKELSILFEDLAFVLNKLCDIFKSNTLRERIEITKIPNLFNKFSKNYIAGTLDLFKYELIYKYYGKQQYLYVNNIKIDSMFIPCKKFLNDNMQKYINIKKSGKKIDINKDNSNTSCIFSNAFNNEFYNYIYNNDYLYNIPIVLYFNPNGAYYELNACYSGVLKFYLENNINVFVYNYRGYNKSQGYPNLNRNNLDALKITEFLLSKNVKYLGLHGTSIGGPLCSYVSYHLCNFNKKNMNTELMDKLYKNEIYIKIAYKQMNKTIKLMNRKKNKILINIFLIPFKCIILLLQFIMFCKLKVANAYMKRKINISNTKRQLLLNNYEQSENSKISFVCVDKSFYNFEEVARYMVGEYAYNILQFTTYKLDITKYYMNSNISRIIIYDNNDEIIHHMSNVITGISKEVSKMYKHSNYYINSRKEICKNEKNEMEIYKKHIEMDEELKEGNVDDKSDELNNNINDLKKYNLLPLNVDDNNNFDKENNNVHNLSSGNNNDYLFGKKNDKKGNDNNNNKKNILNFFNTNKDKPTFIETMIIDEYVDISWCDNKLKKIDLRLFLESWKVLCDCILFLNKSSTTNNSFISIGLETFKSIMSVYNSKEDKFEQATRNAAYCIYNNNMSFMDNFKKVNCNYTDIIMMECINNNNNFKKANIYELLKENEDYKIEMENLNKILKDLYMSKRKEIEKMHFTYSGFFIKEDCLYDYINTENRNNEEQNAFNIKEGDVIKFLNEFSDSIIEIVNAMNYNLNACGQLFNELNKISENEKVYFLKSFIYKMKVFGSYPSQCFVSTNNTNFCNSFYQIPFILSQYSDTYTDSETTPEDLKDVDIYNSDIDETFLNNISEEENNIKKKTRNIKIKKSKDITMYNHNTLNNTQYITLKKSILLHDLIICLNYYKKYDKRNSFNIFYKLDNHTYLLDIKELLSFIKKNKIGFNINNDSSFNTSKEFLDIFSNDIGKDQNDSDFSYELEKYVSWMRLNSRMNLCKIFILLREELNKMLNYSKILMSEYNNINQNTNIHFIIFFIYRIIIFKKILTHTYIVYIFLQRLNSSLDIVFNEDERNNDIDIKSLEPISSFNIFYKDAYKIYSPKTLGFPLMVNCGHNGSLDKENLNFFGTCINFLLKKYV</sequence>
<evidence type="ECO:0000256" key="3">
    <source>
        <dbReference type="SAM" id="Phobius"/>
    </source>
</evidence>
<organism evidence="4 7">
    <name type="scientific">Plasmodium yoelii</name>
    <dbReference type="NCBI Taxonomy" id="5861"/>
    <lineage>
        <taxon>Eukaryota</taxon>
        <taxon>Sar</taxon>
        <taxon>Alveolata</taxon>
        <taxon>Apicomplexa</taxon>
        <taxon>Aconoidasida</taxon>
        <taxon>Haemosporida</taxon>
        <taxon>Plasmodiidae</taxon>
        <taxon>Plasmodium</taxon>
        <taxon>Plasmodium (Vinckeia)</taxon>
    </lineage>
</organism>
<dbReference type="VEuPathDB" id="PlasmoDB:PY06027"/>
<dbReference type="EMBL" id="LM993667">
    <property type="protein sequence ID" value="VTZ80635.1"/>
    <property type="molecule type" value="Genomic_DNA"/>
</dbReference>
<dbReference type="SUPFAM" id="SSF53474">
    <property type="entry name" value="alpha/beta-Hydrolases"/>
    <property type="match status" value="1"/>
</dbReference>
<reference evidence="6 7" key="1">
    <citation type="journal article" date="2014" name="BMC Biol.">
        <title>A comprehensive evaluation of rodent malaria parasite genomes and gene expression.</title>
        <authorList>
            <person name="Otto T.D."/>
            <person name="Bohme U."/>
            <person name="Jackson A.P."/>
            <person name="Hunt M."/>
            <person name="Franke-Fayard B."/>
            <person name="Hoeijmakers W.A."/>
            <person name="Religa A.A."/>
            <person name="Robertson L."/>
            <person name="Sanders M."/>
            <person name="Ogun S.A."/>
            <person name="Cunningham D."/>
            <person name="Erhart A."/>
            <person name="Billker O."/>
            <person name="Khan S.M."/>
            <person name="Stunnenberg H.G."/>
            <person name="Langhorne J."/>
            <person name="Holder A.A."/>
            <person name="Waters A.P."/>
            <person name="Newbold C.I."/>
            <person name="Pain A."/>
            <person name="Berriman M."/>
            <person name="Janse C.J."/>
        </authorList>
    </citation>
    <scope>NUCLEOTIDE SEQUENCE [LARGE SCALE GENOMIC DNA]</scope>
    <source>
        <strain evidence="5 6">17X</strain>
        <strain evidence="4 7">YM</strain>
    </source>
</reference>
<dbReference type="GeneID" id="34860104"/>
<evidence type="ECO:0000313" key="4">
    <source>
        <dbReference type="EMBL" id="CDU19878.1"/>
    </source>
</evidence>
<keyword evidence="3" id="KW-1133">Transmembrane helix</keyword>
<feature type="region of interest" description="Disordered" evidence="2">
    <location>
        <begin position="817"/>
        <end position="849"/>
    </location>
</feature>
<protein>
    <recommendedName>
        <fullName evidence="8">Alpha/beta hydrolase</fullName>
    </recommendedName>
</protein>
<evidence type="ECO:0008006" key="8">
    <source>
        <dbReference type="Google" id="ProtNLM"/>
    </source>
</evidence>
<dbReference type="VEuPathDB" id="PlasmoDB:PY17X_1325800"/>
<feature type="transmembrane region" description="Helical" evidence="3">
    <location>
        <begin position="54"/>
        <end position="77"/>
    </location>
</feature>
<keyword evidence="1" id="KW-0175">Coiled coil</keyword>
<evidence type="ECO:0000256" key="1">
    <source>
        <dbReference type="SAM" id="Coils"/>
    </source>
</evidence>
<evidence type="ECO:0000313" key="5">
    <source>
        <dbReference type="EMBL" id="VTZ80635.1"/>
    </source>
</evidence>
<reference evidence="5" key="3">
    <citation type="submission" date="2014-05" db="EMBL/GenBank/DDBJ databases">
        <authorList>
            <person name="Aslett M.A."/>
            <person name="De Silva N."/>
        </authorList>
    </citation>
    <scope>NUCLEOTIDE SEQUENCE</scope>
    <source>
        <strain evidence="5">17X</strain>
    </source>
</reference>
<dbReference type="Proteomes" id="UP000072874">
    <property type="component" value="Chromosome 13"/>
</dbReference>
<dbReference type="VEuPathDB" id="PlasmoDB:Py17XNL_001303119"/>
<gene>
    <name evidence="5" type="ORF">PY17X_1325800</name>
    <name evidence="4" type="ORF">PYYM_1322800</name>
</gene>
<dbReference type="VEuPathDB" id="PlasmoDB:PY00106"/>
<dbReference type="Proteomes" id="UP000072904">
    <property type="component" value="Chromosome 13"/>
</dbReference>
<reference evidence="4" key="2">
    <citation type="submission" date="2014-05" db="EMBL/GenBank/DDBJ databases">
        <authorList>
            <person name="Aslett A.Martin."/>
            <person name="De Silva Nishadi"/>
        </authorList>
    </citation>
    <scope>NUCLEOTIDE SEQUENCE</scope>
    <source>
        <strain evidence="4">YM</strain>
    </source>
</reference>
<dbReference type="PANTHER" id="PTHR12277:SF81">
    <property type="entry name" value="PROTEIN ABHD13"/>
    <property type="match status" value="1"/>
</dbReference>
<dbReference type="VEuPathDB" id="PlasmoDB:PYYM_1322800"/>
<keyword evidence="3" id="KW-0472">Membrane</keyword>
<evidence type="ECO:0000313" key="6">
    <source>
        <dbReference type="Proteomes" id="UP000072874"/>
    </source>
</evidence>
<dbReference type="RefSeq" id="XP_022813574.1">
    <property type="nucleotide sequence ID" value="XM_022957101.1"/>
</dbReference>
<dbReference type="OrthoDB" id="10249433at2759"/>
<name>A0A077Y917_PLAYE</name>
<feature type="coiled-coil region" evidence="1">
    <location>
        <begin position="989"/>
        <end position="1016"/>
    </location>
</feature>
<feature type="compositionally biased region" description="Low complexity" evidence="2">
    <location>
        <begin position="822"/>
        <end position="835"/>
    </location>
</feature>
<dbReference type="KEGG" id="pyo:PY17X_1325800"/>
<dbReference type="InterPro" id="IPR029058">
    <property type="entry name" value="AB_hydrolase_fold"/>
</dbReference>
<keyword evidence="3" id="KW-0812">Transmembrane</keyword>